<dbReference type="GO" id="GO:0016791">
    <property type="term" value="F:phosphatase activity"/>
    <property type="evidence" value="ECO:0007669"/>
    <property type="project" value="TreeGrafter"/>
</dbReference>
<dbReference type="SMART" id="SM00855">
    <property type="entry name" value="PGAM"/>
    <property type="match status" value="1"/>
</dbReference>
<dbReference type="PANTHER" id="PTHR48100:SF1">
    <property type="entry name" value="HISTIDINE PHOSPHATASE FAMILY PROTEIN-RELATED"/>
    <property type="match status" value="1"/>
</dbReference>
<organism evidence="1 2">
    <name type="scientific">Candidatus Dormiibacter inghamiae</name>
    <dbReference type="NCBI Taxonomy" id="3127013"/>
    <lineage>
        <taxon>Bacteria</taxon>
        <taxon>Bacillati</taxon>
        <taxon>Candidatus Dormiibacterota</taxon>
        <taxon>Candidatus Dormibacteria</taxon>
        <taxon>Candidatus Dormibacterales</taxon>
        <taxon>Candidatus Dormibacteraceae</taxon>
        <taxon>Candidatus Dormiibacter</taxon>
    </lineage>
</organism>
<comment type="caution">
    <text evidence="1">The sequence shown here is derived from an EMBL/GenBank/DDBJ whole genome shotgun (WGS) entry which is preliminary data.</text>
</comment>
<dbReference type="Pfam" id="PF00300">
    <property type="entry name" value="His_Phos_1"/>
    <property type="match status" value="1"/>
</dbReference>
<dbReference type="Proteomes" id="UP000620075">
    <property type="component" value="Unassembled WGS sequence"/>
</dbReference>
<dbReference type="RefSeq" id="WP_338176830.1">
    <property type="nucleotide sequence ID" value="NZ_JAEKNQ010000019.1"/>
</dbReference>
<accession>A0A934KGS7</accession>
<sequence length="221" mass="24531">MADARHSAFLDMLAALHERHLVGVPDRTELWLVRHADAYVGLEQLNDGLLNPPLSVEGEAQAALLTARLASVHFDEIWASDLRRAVATAHAVALGRGLEVQTDERLREVRTYWDEGRTEALGDPQDYPFPEPMAQVAARMREALDCIVKRLEPYDSQPRRALVASHNAAISLFLHSLLGLKWPQLRVMPQFTSLSVVAAKDGRYVVQSIADATHLSGMPLD</sequence>
<dbReference type="PANTHER" id="PTHR48100">
    <property type="entry name" value="BROAD-SPECIFICITY PHOSPHATASE YOR283W-RELATED"/>
    <property type="match status" value="1"/>
</dbReference>
<evidence type="ECO:0000313" key="2">
    <source>
        <dbReference type="Proteomes" id="UP000620075"/>
    </source>
</evidence>
<reference evidence="1 2" key="1">
    <citation type="submission" date="2020-10" db="EMBL/GenBank/DDBJ databases">
        <title>Ca. Dormibacterota MAGs.</title>
        <authorList>
            <person name="Montgomery K."/>
        </authorList>
    </citation>
    <scope>NUCLEOTIDE SEQUENCE [LARGE SCALE GENOMIC DNA]</scope>
    <source>
        <strain evidence="1">SC8811_S16_3</strain>
    </source>
</reference>
<protein>
    <submittedName>
        <fullName evidence="1">Histidine phosphatase family protein</fullName>
    </submittedName>
</protein>
<dbReference type="CDD" id="cd07067">
    <property type="entry name" value="HP_PGM_like"/>
    <property type="match status" value="1"/>
</dbReference>
<proteinExistence type="predicted"/>
<dbReference type="InterPro" id="IPR013078">
    <property type="entry name" value="His_Pase_superF_clade-1"/>
</dbReference>
<dbReference type="EMBL" id="JAEKNQ010000019">
    <property type="protein sequence ID" value="MBJ7602363.1"/>
    <property type="molecule type" value="Genomic_DNA"/>
</dbReference>
<evidence type="ECO:0000313" key="1">
    <source>
        <dbReference type="EMBL" id="MBJ7602363.1"/>
    </source>
</evidence>
<gene>
    <name evidence="1" type="ORF">JF888_04100</name>
</gene>
<dbReference type="InterPro" id="IPR050275">
    <property type="entry name" value="PGM_Phosphatase"/>
</dbReference>
<dbReference type="SUPFAM" id="SSF53254">
    <property type="entry name" value="Phosphoglycerate mutase-like"/>
    <property type="match status" value="1"/>
</dbReference>
<dbReference type="AlphaFoldDB" id="A0A934KGS7"/>
<dbReference type="Gene3D" id="3.40.50.1240">
    <property type="entry name" value="Phosphoglycerate mutase-like"/>
    <property type="match status" value="1"/>
</dbReference>
<name>A0A934KGS7_9BACT</name>
<dbReference type="InterPro" id="IPR029033">
    <property type="entry name" value="His_PPase_superfam"/>
</dbReference>
<dbReference type="GO" id="GO:0005737">
    <property type="term" value="C:cytoplasm"/>
    <property type="evidence" value="ECO:0007669"/>
    <property type="project" value="TreeGrafter"/>
</dbReference>